<feature type="compositionally biased region" description="Basic and acidic residues" evidence="6">
    <location>
        <begin position="362"/>
        <end position="379"/>
    </location>
</feature>
<evidence type="ECO:0000259" key="7">
    <source>
        <dbReference type="PROSITE" id="PS50940"/>
    </source>
</evidence>
<evidence type="ECO:0000256" key="6">
    <source>
        <dbReference type="SAM" id="MobiDB-lite"/>
    </source>
</evidence>
<reference evidence="9" key="1">
    <citation type="submission" date="2025-08" db="UniProtKB">
        <authorList>
            <consortium name="RefSeq"/>
        </authorList>
    </citation>
    <scope>IDENTIFICATION</scope>
    <source>
        <tissue evidence="9">Gonads</tissue>
    </source>
</reference>
<dbReference type="InterPro" id="IPR002557">
    <property type="entry name" value="Chitin-bd_dom"/>
</dbReference>
<feature type="region of interest" description="Disordered" evidence="6">
    <location>
        <begin position="335"/>
        <end position="382"/>
    </location>
</feature>
<dbReference type="PROSITE" id="PS50940">
    <property type="entry name" value="CHIT_BIND_II"/>
    <property type="match status" value="4"/>
</dbReference>
<evidence type="ECO:0000256" key="4">
    <source>
        <dbReference type="ARBA" id="ARBA00023157"/>
    </source>
</evidence>
<dbReference type="PANTHER" id="PTHR23301:SF0">
    <property type="entry name" value="CHITIN-BINDING TYPE-2 DOMAIN-CONTAINING PROTEIN-RELATED"/>
    <property type="match status" value="1"/>
</dbReference>
<gene>
    <name evidence="9" type="primary">LOC106175653</name>
</gene>
<dbReference type="KEGG" id="lak:106175653"/>
<keyword evidence="5" id="KW-0325">Glycoprotein</keyword>
<keyword evidence="4" id="KW-1015">Disulfide bond</keyword>
<keyword evidence="3" id="KW-0677">Repeat</keyword>
<dbReference type="GO" id="GO:0008061">
    <property type="term" value="F:chitin binding"/>
    <property type="evidence" value="ECO:0007669"/>
    <property type="project" value="UniProtKB-KW"/>
</dbReference>
<dbReference type="InterPro" id="IPR036508">
    <property type="entry name" value="Chitin-bd_dom_sf"/>
</dbReference>
<dbReference type="SMART" id="SM00494">
    <property type="entry name" value="ChtBD2"/>
    <property type="match status" value="4"/>
</dbReference>
<keyword evidence="8" id="KW-1185">Reference proteome</keyword>
<protein>
    <submittedName>
        <fullName evidence="9">Uncharacterized protein LOC106175653</fullName>
    </submittedName>
</protein>
<evidence type="ECO:0000256" key="5">
    <source>
        <dbReference type="ARBA" id="ARBA00023180"/>
    </source>
</evidence>
<sequence>MKNECNEAGIRWESVTTTTPAPTTTPPYACKGKIGNFPHPSGCSATYFQCLSGGRVLEMQCAGDLVFNPTGGAGGMCDLRSNTFFCEETPDLTTQAAAKTTKPPFDPRVYLSPVNCSEAGDGWYAEPRNCSLYHQCYNGDHRVGVCQNGGFFNPSGMFCDAPGNVRDICQRNGVPILQCKQPNIFFVPHPYDCTKWYTCSKGKVRRTPNSCPEGSISVYSKCTTHLKDYPECSVDLHRGYFYGEKEKSTTPATTTTEATTTVETTPGPVLCDTFGKPIFRHETDCTLYYRCLSGIRATVACANGTWFNPTINGCDNKDNVKDCYEGKIFTGKHPGLTTVTTTPEPTTTTKKTTQKIVQKTSRPREKQTTKKQPEAEHATPENSFRVTRRPKFCVSGHCKAGAGATRLSEWIAVVVFLVVMDAFR</sequence>
<evidence type="ECO:0000256" key="1">
    <source>
        <dbReference type="ARBA" id="ARBA00022669"/>
    </source>
</evidence>
<dbReference type="InterPro" id="IPR051940">
    <property type="entry name" value="Chitin_bind-dev_reg"/>
</dbReference>
<dbReference type="PANTHER" id="PTHR23301">
    <property type="entry name" value="CHITIN BINDING PERITROPHIN-A"/>
    <property type="match status" value="1"/>
</dbReference>
<proteinExistence type="predicted"/>
<organism evidence="8 9">
    <name type="scientific">Lingula anatina</name>
    <name type="common">Brachiopod</name>
    <name type="synonym">Lingula unguis</name>
    <dbReference type="NCBI Taxonomy" id="7574"/>
    <lineage>
        <taxon>Eukaryota</taxon>
        <taxon>Metazoa</taxon>
        <taxon>Spiralia</taxon>
        <taxon>Lophotrochozoa</taxon>
        <taxon>Brachiopoda</taxon>
        <taxon>Linguliformea</taxon>
        <taxon>Lingulata</taxon>
        <taxon>Lingulida</taxon>
        <taxon>Linguloidea</taxon>
        <taxon>Lingulidae</taxon>
        <taxon>Lingula</taxon>
    </lineage>
</organism>
<dbReference type="Proteomes" id="UP000085678">
    <property type="component" value="Unplaced"/>
</dbReference>
<name>A0A1S3JT36_LINAN</name>
<dbReference type="AlphaFoldDB" id="A0A1S3JT36"/>
<feature type="domain" description="Chitin-binding type-2" evidence="7">
    <location>
        <begin position="27"/>
        <end position="88"/>
    </location>
</feature>
<feature type="domain" description="Chitin-binding type-2" evidence="7">
    <location>
        <begin position="176"/>
        <end position="234"/>
    </location>
</feature>
<keyword evidence="2" id="KW-0732">Signal</keyword>
<evidence type="ECO:0000256" key="2">
    <source>
        <dbReference type="ARBA" id="ARBA00022729"/>
    </source>
</evidence>
<dbReference type="GO" id="GO:0005576">
    <property type="term" value="C:extracellular region"/>
    <property type="evidence" value="ECO:0007669"/>
    <property type="project" value="InterPro"/>
</dbReference>
<dbReference type="RefSeq" id="XP_013413214.1">
    <property type="nucleotide sequence ID" value="XM_013557760.1"/>
</dbReference>
<evidence type="ECO:0000256" key="3">
    <source>
        <dbReference type="ARBA" id="ARBA00022737"/>
    </source>
</evidence>
<evidence type="ECO:0000313" key="8">
    <source>
        <dbReference type="Proteomes" id="UP000085678"/>
    </source>
</evidence>
<dbReference type="Pfam" id="PF01607">
    <property type="entry name" value="CBM_14"/>
    <property type="match status" value="3"/>
</dbReference>
<feature type="compositionally biased region" description="Low complexity" evidence="6">
    <location>
        <begin position="337"/>
        <end position="360"/>
    </location>
</feature>
<feature type="domain" description="Chitin-binding type-2" evidence="7">
    <location>
        <begin position="113"/>
        <end position="171"/>
    </location>
</feature>
<accession>A0A1S3JT36</accession>
<dbReference type="GeneID" id="106175653"/>
<feature type="domain" description="Chitin-binding type-2" evidence="7">
    <location>
        <begin position="268"/>
        <end position="325"/>
    </location>
</feature>
<dbReference type="Gene3D" id="2.170.140.10">
    <property type="entry name" value="Chitin binding domain"/>
    <property type="match status" value="3"/>
</dbReference>
<dbReference type="SUPFAM" id="SSF57625">
    <property type="entry name" value="Invertebrate chitin-binding proteins"/>
    <property type="match status" value="4"/>
</dbReference>
<evidence type="ECO:0000313" key="9">
    <source>
        <dbReference type="RefSeq" id="XP_013413214.1"/>
    </source>
</evidence>
<keyword evidence="1" id="KW-0147">Chitin-binding</keyword>
<dbReference type="InParanoid" id="A0A1S3JT36"/>
<dbReference type="OrthoDB" id="6152035at2759"/>